<keyword evidence="3" id="KW-0949">S-adenosyl-L-methionine</keyword>
<dbReference type="InterPro" id="IPR007197">
    <property type="entry name" value="rSAM"/>
</dbReference>
<accession>A0A2N1PU55</accession>
<dbReference type="PANTHER" id="PTHR11228:SF7">
    <property type="entry name" value="PQQA PEPTIDE CYCLASE"/>
    <property type="match status" value="1"/>
</dbReference>
<evidence type="ECO:0000256" key="4">
    <source>
        <dbReference type="ARBA" id="ARBA00022723"/>
    </source>
</evidence>
<dbReference type="GO" id="GO:0046872">
    <property type="term" value="F:metal ion binding"/>
    <property type="evidence" value="ECO:0007669"/>
    <property type="project" value="UniProtKB-KW"/>
</dbReference>
<sequence length="341" mass="39244">MTNNILKELHYQYRCLRLGLGFITGRFIHCNLQLTYRCNFKCRICDFWKTGHSTENELSLAQIKTIGNKLNTLGTLIVSLAGGEPLERKDIIDIIRILNECNHFPILITNGWYVTPELSRDLLNAGLQEISVSLDYISPEKHDAQRGMAGSWNRAVNALEMLNKARTDKRNRVHMISVLMDDNLDDIEELIKLARDIGVTYMVNLYSWNRGTKKPRLPGRNVTDHLLNLKRKYPEFITLTSYLEQMDKAISEGGIGQCQTGRLLMNIDNYGNVARCTETLDEPVGNLLTDSVRLINRRLRSVQANKECNKCWTSCRGFAECMFKAPRLRQFREFYCSVKAR</sequence>
<gene>
    <name evidence="8" type="ORF">CVV64_00065</name>
</gene>
<evidence type="ECO:0000256" key="1">
    <source>
        <dbReference type="ARBA" id="ARBA00001966"/>
    </source>
</evidence>
<evidence type="ECO:0000256" key="2">
    <source>
        <dbReference type="ARBA" id="ARBA00022485"/>
    </source>
</evidence>
<dbReference type="AlphaFoldDB" id="A0A2N1PU55"/>
<keyword evidence="6" id="KW-0411">Iron-sulfur</keyword>
<evidence type="ECO:0000259" key="7">
    <source>
        <dbReference type="PROSITE" id="PS51918"/>
    </source>
</evidence>
<dbReference type="InterPro" id="IPR017200">
    <property type="entry name" value="PqqE-like"/>
</dbReference>
<evidence type="ECO:0000256" key="6">
    <source>
        <dbReference type="ARBA" id="ARBA00023014"/>
    </source>
</evidence>
<dbReference type="CDD" id="cd01335">
    <property type="entry name" value="Radical_SAM"/>
    <property type="match status" value="1"/>
</dbReference>
<dbReference type="SMART" id="SM00729">
    <property type="entry name" value="Elp3"/>
    <property type="match status" value="1"/>
</dbReference>
<dbReference type="InterPro" id="IPR058240">
    <property type="entry name" value="rSAM_sf"/>
</dbReference>
<dbReference type="SUPFAM" id="SSF102114">
    <property type="entry name" value="Radical SAM enzymes"/>
    <property type="match status" value="1"/>
</dbReference>
<dbReference type="Pfam" id="PF04055">
    <property type="entry name" value="Radical_SAM"/>
    <property type="match status" value="1"/>
</dbReference>
<dbReference type="InterPro" id="IPR013785">
    <property type="entry name" value="Aldolase_TIM"/>
</dbReference>
<dbReference type="InterPro" id="IPR006638">
    <property type="entry name" value="Elp3/MiaA/NifB-like_rSAM"/>
</dbReference>
<evidence type="ECO:0000256" key="3">
    <source>
        <dbReference type="ARBA" id="ARBA00022691"/>
    </source>
</evidence>
<dbReference type="Proteomes" id="UP000233256">
    <property type="component" value="Unassembled WGS sequence"/>
</dbReference>
<protein>
    <recommendedName>
        <fullName evidence="7">Radical SAM core domain-containing protein</fullName>
    </recommendedName>
</protein>
<dbReference type="PROSITE" id="PS51918">
    <property type="entry name" value="RADICAL_SAM"/>
    <property type="match status" value="1"/>
</dbReference>
<evidence type="ECO:0000256" key="5">
    <source>
        <dbReference type="ARBA" id="ARBA00023004"/>
    </source>
</evidence>
<dbReference type="GO" id="GO:0006783">
    <property type="term" value="P:heme biosynthetic process"/>
    <property type="evidence" value="ECO:0007669"/>
    <property type="project" value="TreeGrafter"/>
</dbReference>
<comment type="caution">
    <text evidence="8">The sequence shown here is derived from an EMBL/GenBank/DDBJ whole genome shotgun (WGS) entry which is preliminary data.</text>
</comment>
<comment type="cofactor">
    <cofactor evidence="1">
        <name>[4Fe-4S] cluster</name>
        <dbReference type="ChEBI" id="CHEBI:49883"/>
    </cofactor>
</comment>
<name>A0A2N1PU55_9BACT</name>
<keyword evidence="5" id="KW-0408">Iron</keyword>
<dbReference type="SFLD" id="SFLDS00029">
    <property type="entry name" value="Radical_SAM"/>
    <property type="match status" value="1"/>
</dbReference>
<dbReference type="GO" id="GO:0003824">
    <property type="term" value="F:catalytic activity"/>
    <property type="evidence" value="ECO:0007669"/>
    <property type="project" value="InterPro"/>
</dbReference>
<dbReference type="InterPro" id="IPR050377">
    <property type="entry name" value="Radical_SAM_PqqE_MftC-like"/>
</dbReference>
<reference evidence="8 9" key="1">
    <citation type="journal article" date="2017" name="ISME J.">
        <title>Potential for microbial H2 and metal transformations associated with novel bacteria and archaea in deep terrestrial subsurface sediments.</title>
        <authorList>
            <person name="Hernsdorf A.W."/>
            <person name="Amano Y."/>
            <person name="Miyakawa K."/>
            <person name="Ise K."/>
            <person name="Suzuki Y."/>
            <person name="Anantharaman K."/>
            <person name="Probst A."/>
            <person name="Burstein D."/>
            <person name="Thomas B.C."/>
            <person name="Banfield J.F."/>
        </authorList>
    </citation>
    <scope>NUCLEOTIDE SEQUENCE [LARGE SCALE GENOMIC DNA]</scope>
    <source>
        <strain evidence="8">HGW-Wallbacteria-1</strain>
    </source>
</reference>
<dbReference type="EMBL" id="PGXC01000001">
    <property type="protein sequence ID" value="PKK91858.1"/>
    <property type="molecule type" value="Genomic_DNA"/>
</dbReference>
<keyword evidence="2" id="KW-0004">4Fe-4S</keyword>
<evidence type="ECO:0000313" key="9">
    <source>
        <dbReference type="Proteomes" id="UP000233256"/>
    </source>
</evidence>
<feature type="domain" description="Radical SAM core" evidence="7">
    <location>
        <begin position="22"/>
        <end position="255"/>
    </location>
</feature>
<proteinExistence type="predicted"/>
<evidence type="ECO:0000313" key="8">
    <source>
        <dbReference type="EMBL" id="PKK91858.1"/>
    </source>
</evidence>
<dbReference type="GO" id="GO:0051539">
    <property type="term" value="F:4 iron, 4 sulfur cluster binding"/>
    <property type="evidence" value="ECO:0007669"/>
    <property type="project" value="UniProtKB-KW"/>
</dbReference>
<dbReference type="Gene3D" id="3.20.20.70">
    <property type="entry name" value="Aldolase class I"/>
    <property type="match status" value="1"/>
</dbReference>
<dbReference type="SFLD" id="SFLDG01067">
    <property type="entry name" value="SPASM/twitch_domain_containing"/>
    <property type="match status" value="1"/>
</dbReference>
<keyword evidence="4" id="KW-0479">Metal-binding</keyword>
<dbReference type="PANTHER" id="PTHR11228">
    <property type="entry name" value="RADICAL SAM DOMAIN PROTEIN"/>
    <property type="match status" value="1"/>
</dbReference>
<organism evidence="8 9">
    <name type="scientific">Candidatus Wallbacteria bacterium HGW-Wallbacteria-1</name>
    <dbReference type="NCBI Taxonomy" id="2013854"/>
    <lineage>
        <taxon>Bacteria</taxon>
        <taxon>Candidatus Walliibacteriota</taxon>
    </lineage>
</organism>
<dbReference type="PIRSF" id="PIRSF037420">
    <property type="entry name" value="PQQ_syn_pqqE"/>
    <property type="match status" value="1"/>
</dbReference>